<dbReference type="Proteomes" id="UP001313282">
    <property type="component" value="Unassembled WGS sequence"/>
</dbReference>
<feature type="region of interest" description="Disordered" evidence="1">
    <location>
        <begin position="40"/>
        <end position="79"/>
    </location>
</feature>
<comment type="caution">
    <text evidence="2">The sequence shown here is derived from an EMBL/GenBank/DDBJ whole genome shotgun (WGS) entry which is preliminary data.</text>
</comment>
<name>A0AAN8RH68_9PEZI</name>
<accession>A0AAN8RH68</accession>
<keyword evidence="3" id="KW-1185">Reference proteome</keyword>
<gene>
    <name evidence="2" type="ORF">TWF718_001533</name>
</gene>
<feature type="compositionally biased region" description="Polar residues" evidence="1">
    <location>
        <begin position="42"/>
        <end position="60"/>
    </location>
</feature>
<dbReference type="AlphaFoldDB" id="A0AAN8RH68"/>
<feature type="region of interest" description="Disordered" evidence="1">
    <location>
        <begin position="1"/>
        <end position="28"/>
    </location>
</feature>
<evidence type="ECO:0000256" key="1">
    <source>
        <dbReference type="SAM" id="MobiDB-lite"/>
    </source>
</evidence>
<sequence length="214" mass="24135">MQRDQVSNKRRAASIEESQTSKRPVLERYVRDGDTLRFSLPVASTSDNTATQTQNDNSKTVFDISSREEAMETDSEDDRVSLASPNILLSSMTSVSERYSFESGTTEPVTFLDEEMVLDGPTTLLPMDSDTLASESIKWGDRVDIRSRVNHWIEDTQALSEERENRIKNLSSLLVPFQQMSTEAEELEPMFQFGALFGIIMRSAEKCPSDRSCV</sequence>
<reference evidence="2 3" key="1">
    <citation type="submission" date="2019-10" db="EMBL/GenBank/DDBJ databases">
        <authorList>
            <person name="Palmer J.M."/>
        </authorList>
    </citation>
    <scope>NUCLEOTIDE SEQUENCE [LARGE SCALE GENOMIC DNA]</scope>
    <source>
        <strain evidence="2 3">TWF718</strain>
    </source>
</reference>
<protein>
    <submittedName>
        <fullName evidence="2">Uncharacterized protein</fullName>
    </submittedName>
</protein>
<evidence type="ECO:0000313" key="2">
    <source>
        <dbReference type="EMBL" id="KAK6357209.1"/>
    </source>
</evidence>
<evidence type="ECO:0000313" key="3">
    <source>
        <dbReference type="Proteomes" id="UP001313282"/>
    </source>
</evidence>
<dbReference type="EMBL" id="JAVHNR010000001">
    <property type="protein sequence ID" value="KAK6357209.1"/>
    <property type="molecule type" value="Genomic_DNA"/>
</dbReference>
<organism evidence="2 3">
    <name type="scientific">Orbilia javanica</name>
    <dbReference type="NCBI Taxonomy" id="47235"/>
    <lineage>
        <taxon>Eukaryota</taxon>
        <taxon>Fungi</taxon>
        <taxon>Dikarya</taxon>
        <taxon>Ascomycota</taxon>
        <taxon>Pezizomycotina</taxon>
        <taxon>Orbiliomycetes</taxon>
        <taxon>Orbiliales</taxon>
        <taxon>Orbiliaceae</taxon>
        <taxon>Orbilia</taxon>
    </lineage>
</organism>
<proteinExistence type="predicted"/>